<dbReference type="AlphaFoldDB" id="B7KCK2"/>
<feature type="domain" description="Na+-translocating membrane potential-generating system MpsC" evidence="1">
    <location>
        <begin position="10"/>
        <end position="115"/>
    </location>
</feature>
<dbReference type="eggNOG" id="COG5609">
    <property type="taxonomic scope" value="Bacteria"/>
</dbReference>
<sequence length="122" mass="14256">MKPNRVSSQFLEVVLKRRIKALYQEQLNHEPKDIKIYYFDQTIIVIIDGIVTQTEKFLNQHSQKFLAQQVSSVLSHLMESQLKSLIEEVMKVTVIDLLCKAKFETDRMGAIAIFEVHPNFYV</sequence>
<dbReference type="RefSeq" id="WP_015955150.1">
    <property type="nucleotide sequence ID" value="NC_011729.1"/>
</dbReference>
<dbReference type="Proteomes" id="UP000002384">
    <property type="component" value="Chromosome"/>
</dbReference>
<dbReference type="Pfam" id="PF10057">
    <property type="entry name" value="MpsC"/>
    <property type="match status" value="1"/>
</dbReference>
<dbReference type="EMBL" id="CP001291">
    <property type="protein sequence ID" value="ACK71553.1"/>
    <property type="molecule type" value="Genomic_DNA"/>
</dbReference>
<protein>
    <recommendedName>
        <fullName evidence="1">Na+-translocating membrane potential-generating system MpsC domain-containing protein</fullName>
    </recommendedName>
</protein>
<dbReference type="OrthoDB" id="460171at2"/>
<evidence type="ECO:0000313" key="3">
    <source>
        <dbReference type="Proteomes" id="UP000002384"/>
    </source>
</evidence>
<name>B7KCK2_GLOC7</name>
<dbReference type="InterPro" id="IPR018745">
    <property type="entry name" value="MpsC"/>
</dbReference>
<keyword evidence="3" id="KW-1185">Reference proteome</keyword>
<dbReference type="HOGENOM" id="CLU_155107_0_0_3"/>
<gene>
    <name evidence="2" type="ordered locus">PCC7424_3151</name>
</gene>
<evidence type="ECO:0000313" key="2">
    <source>
        <dbReference type="EMBL" id="ACK71553.1"/>
    </source>
</evidence>
<dbReference type="STRING" id="65393.PCC7424_3151"/>
<reference evidence="3" key="1">
    <citation type="journal article" date="2011" name="MBio">
        <title>Novel metabolic attributes of the genus Cyanothece, comprising a group of unicellular nitrogen-fixing Cyanobacteria.</title>
        <authorList>
            <person name="Bandyopadhyay A."/>
            <person name="Elvitigala T."/>
            <person name="Welsh E."/>
            <person name="Stockel J."/>
            <person name="Liberton M."/>
            <person name="Min H."/>
            <person name="Sherman L.A."/>
            <person name="Pakrasi H.B."/>
        </authorList>
    </citation>
    <scope>NUCLEOTIDE SEQUENCE [LARGE SCALE GENOMIC DNA]</scope>
    <source>
        <strain evidence="3">PCC 7424</strain>
    </source>
</reference>
<proteinExistence type="predicted"/>
<organism evidence="2 3">
    <name type="scientific">Gloeothece citriformis (strain PCC 7424)</name>
    <name type="common">Cyanothece sp. (strain PCC 7424)</name>
    <dbReference type="NCBI Taxonomy" id="65393"/>
    <lineage>
        <taxon>Bacteria</taxon>
        <taxon>Bacillati</taxon>
        <taxon>Cyanobacteriota</taxon>
        <taxon>Cyanophyceae</taxon>
        <taxon>Oscillatoriophycideae</taxon>
        <taxon>Chroococcales</taxon>
        <taxon>Aphanothecaceae</taxon>
        <taxon>Gloeothece</taxon>
        <taxon>Gloeothece citriformis</taxon>
    </lineage>
</organism>
<dbReference type="KEGG" id="cyc:PCC7424_3151"/>
<accession>B7KCK2</accession>
<evidence type="ECO:0000259" key="1">
    <source>
        <dbReference type="Pfam" id="PF10057"/>
    </source>
</evidence>